<keyword evidence="6 8" id="KW-0067">ATP-binding</keyword>
<comment type="pathway">
    <text evidence="8">Cofactor biosynthesis; coenzyme A biosynthesis; CoA from (R)-pantothenate: step 5/5.</text>
</comment>
<evidence type="ECO:0000313" key="11">
    <source>
        <dbReference type="EMBL" id="OOF78115.1"/>
    </source>
</evidence>
<accession>A0A1V3KKJ2</accession>
<comment type="similarity">
    <text evidence="1 8">Belongs to the CoaE family.</text>
</comment>
<dbReference type="PROSITE" id="PS51219">
    <property type="entry name" value="DPCK"/>
    <property type="match status" value="1"/>
</dbReference>
<comment type="subcellular location">
    <subcellularLocation>
        <location evidence="8">Cytoplasm</location>
    </subcellularLocation>
</comment>
<dbReference type="NCBIfam" id="TIGR00152">
    <property type="entry name" value="dephospho-CoA kinase"/>
    <property type="match status" value="1"/>
</dbReference>
<dbReference type="GO" id="GO:0004140">
    <property type="term" value="F:dephospho-CoA kinase activity"/>
    <property type="evidence" value="ECO:0007669"/>
    <property type="project" value="UniProtKB-UniRule"/>
</dbReference>
<proteinExistence type="inferred from homology"/>
<dbReference type="FunFam" id="3.40.50.300:FF:000518">
    <property type="entry name" value="Dephospho-CoA kinase"/>
    <property type="match status" value="1"/>
</dbReference>
<dbReference type="Proteomes" id="UP000189114">
    <property type="component" value="Unassembled WGS sequence"/>
</dbReference>
<keyword evidence="4 8" id="KW-0547">Nucleotide-binding</keyword>
<dbReference type="HAMAP" id="MF_00376">
    <property type="entry name" value="Dephospho_CoA_kinase"/>
    <property type="match status" value="1"/>
</dbReference>
<dbReference type="RefSeq" id="WP_077586910.1">
    <property type="nucleotide sequence ID" value="NZ_MLAE01000031.1"/>
</dbReference>
<feature type="coiled-coil region" evidence="10">
    <location>
        <begin position="139"/>
        <end position="166"/>
    </location>
</feature>
<dbReference type="SUPFAM" id="SSF52540">
    <property type="entry name" value="P-loop containing nucleoside triphosphate hydrolases"/>
    <property type="match status" value="1"/>
</dbReference>
<evidence type="ECO:0000256" key="9">
    <source>
        <dbReference type="NCBIfam" id="TIGR00152"/>
    </source>
</evidence>
<evidence type="ECO:0000256" key="4">
    <source>
        <dbReference type="ARBA" id="ARBA00022741"/>
    </source>
</evidence>
<evidence type="ECO:0000256" key="6">
    <source>
        <dbReference type="ARBA" id="ARBA00022840"/>
    </source>
</evidence>
<evidence type="ECO:0000256" key="7">
    <source>
        <dbReference type="ARBA" id="ARBA00022993"/>
    </source>
</evidence>
<dbReference type="GO" id="GO:0015937">
    <property type="term" value="P:coenzyme A biosynthetic process"/>
    <property type="evidence" value="ECO:0007669"/>
    <property type="project" value="UniProtKB-UniRule"/>
</dbReference>
<dbReference type="EMBL" id="MLAE01000031">
    <property type="protein sequence ID" value="OOF78115.1"/>
    <property type="molecule type" value="Genomic_DNA"/>
</dbReference>
<keyword evidence="5 8" id="KW-0418">Kinase</keyword>
<evidence type="ECO:0000256" key="8">
    <source>
        <dbReference type="HAMAP-Rule" id="MF_00376"/>
    </source>
</evidence>
<dbReference type="GO" id="GO:0005524">
    <property type="term" value="F:ATP binding"/>
    <property type="evidence" value="ECO:0007669"/>
    <property type="project" value="UniProtKB-UniRule"/>
</dbReference>
<evidence type="ECO:0000313" key="12">
    <source>
        <dbReference type="Proteomes" id="UP000189114"/>
    </source>
</evidence>
<dbReference type="InterPro" id="IPR027417">
    <property type="entry name" value="P-loop_NTPase"/>
</dbReference>
<organism evidence="11 12">
    <name type="scientific">Rodentibacter caecimuris</name>
    <dbReference type="NCBI Taxonomy" id="1796644"/>
    <lineage>
        <taxon>Bacteria</taxon>
        <taxon>Pseudomonadati</taxon>
        <taxon>Pseudomonadota</taxon>
        <taxon>Gammaproteobacteria</taxon>
        <taxon>Pasteurellales</taxon>
        <taxon>Pasteurellaceae</taxon>
        <taxon>Rodentibacter</taxon>
    </lineage>
</organism>
<dbReference type="InterPro" id="IPR001977">
    <property type="entry name" value="Depp_CoAkinase"/>
</dbReference>
<comment type="catalytic activity">
    <reaction evidence="8">
        <text>3'-dephospho-CoA + ATP = ADP + CoA + H(+)</text>
        <dbReference type="Rhea" id="RHEA:18245"/>
        <dbReference type="ChEBI" id="CHEBI:15378"/>
        <dbReference type="ChEBI" id="CHEBI:30616"/>
        <dbReference type="ChEBI" id="CHEBI:57287"/>
        <dbReference type="ChEBI" id="CHEBI:57328"/>
        <dbReference type="ChEBI" id="CHEBI:456216"/>
        <dbReference type="EC" id="2.7.1.24"/>
    </reaction>
</comment>
<keyword evidence="7 8" id="KW-0173">Coenzyme A biosynthesis</keyword>
<keyword evidence="2 8" id="KW-0963">Cytoplasm</keyword>
<sequence length="206" mass="23113">MTYIVGLTGGIGSGKSTIANLFAELGVPIVDADIVAREVVAKGTPLLEQITEHFGTSILLENGELNRPALRKIIFSKESEKNWLNGLLHPAIRESMLKQLSAQTAPYTLFVVPLLIENNLTELCHRVLVIDVSPQTQLMRAAKRDKNNLEQIRQIMNAQVSRAERLKWATDIINNDKDLAENLPHLKQKVLELHQLYLQQAKTTYV</sequence>
<dbReference type="AlphaFoldDB" id="A0A1V3KKJ2"/>
<name>A0A1V3KKJ2_9PAST</name>
<dbReference type="GO" id="GO:0005737">
    <property type="term" value="C:cytoplasm"/>
    <property type="evidence" value="ECO:0007669"/>
    <property type="project" value="UniProtKB-SubCell"/>
</dbReference>
<dbReference type="Gene3D" id="3.40.50.300">
    <property type="entry name" value="P-loop containing nucleotide triphosphate hydrolases"/>
    <property type="match status" value="1"/>
</dbReference>
<comment type="function">
    <text evidence="8">Catalyzes the phosphorylation of the 3'-hydroxyl group of dephosphocoenzyme A to form coenzyme A.</text>
</comment>
<dbReference type="Pfam" id="PF01121">
    <property type="entry name" value="CoaE"/>
    <property type="match status" value="1"/>
</dbReference>
<comment type="caution">
    <text evidence="11">The sequence shown here is derived from an EMBL/GenBank/DDBJ whole genome shotgun (WGS) entry which is preliminary data.</text>
</comment>
<evidence type="ECO:0000256" key="1">
    <source>
        <dbReference type="ARBA" id="ARBA00009018"/>
    </source>
</evidence>
<dbReference type="UniPathway" id="UPA00241">
    <property type="reaction ID" value="UER00356"/>
</dbReference>
<reference evidence="12" key="1">
    <citation type="submission" date="2016-10" db="EMBL/GenBank/DDBJ databases">
        <title>Rodentibacter gen. nov. and new species.</title>
        <authorList>
            <person name="Christensen H."/>
        </authorList>
    </citation>
    <scope>NUCLEOTIDE SEQUENCE [LARGE SCALE GENOMIC DNA]</scope>
    <source>
        <strain evidence="12">Ppn152</strain>
    </source>
</reference>
<evidence type="ECO:0000256" key="5">
    <source>
        <dbReference type="ARBA" id="ARBA00022777"/>
    </source>
</evidence>
<keyword evidence="10" id="KW-0175">Coiled coil</keyword>
<dbReference type="EC" id="2.7.1.24" evidence="8 9"/>
<dbReference type="PANTHER" id="PTHR10695">
    <property type="entry name" value="DEPHOSPHO-COA KINASE-RELATED"/>
    <property type="match status" value="1"/>
</dbReference>
<keyword evidence="3 8" id="KW-0808">Transferase</keyword>
<dbReference type="PANTHER" id="PTHR10695:SF46">
    <property type="entry name" value="BIFUNCTIONAL COENZYME A SYNTHASE-RELATED"/>
    <property type="match status" value="1"/>
</dbReference>
<gene>
    <name evidence="8" type="primary">coaE</name>
    <name evidence="11" type="ORF">BKG96_07150</name>
</gene>
<evidence type="ECO:0000256" key="3">
    <source>
        <dbReference type="ARBA" id="ARBA00022679"/>
    </source>
</evidence>
<evidence type="ECO:0000256" key="10">
    <source>
        <dbReference type="SAM" id="Coils"/>
    </source>
</evidence>
<protein>
    <recommendedName>
        <fullName evidence="8 9">Dephospho-CoA kinase</fullName>
        <ecNumber evidence="8 9">2.7.1.24</ecNumber>
    </recommendedName>
    <alternativeName>
        <fullName evidence="8">Dephosphocoenzyme A kinase</fullName>
    </alternativeName>
</protein>
<evidence type="ECO:0000256" key="2">
    <source>
        <dbReference type="ARBA" id="ARBA00022490"/>
    </source>
</evidence>
<dbReference type="CDD" id="cd02022">
    <property type="entry name" value="DPCK"/>
    <property type="match status" value="1"/>
</dbReference>
<feature type="binding site" evidence="8">
    <location>
        <begin position="12"/>
        <end position="17"/>
    </location>
    <ligand>
        <name>ATP</name>
        <dbReference type="ChEBI" id="CHEBI:30616"/>
    </ligand>
</feature>